<dbReference type="Pfam" id="PF00550">
    <property type="entry name" value="PP-binding"/>
    <property type="match status" value="2"/>
</dbReference>
<dbReference type="PANTHER" id="PTHR45527">
    <property type="entry name" value="NONRIBOSOMAL PEPTIDE SYNTHETASE"/>
    <property type="match status" value="1"/>
</dbReference>
<dbReference type="InterPro" id="IPR045851">
    <property type="entry name" value="AMP-bd_C_sf"/>
</dbReference>
<keyword evidence="2" id="KW-0597">Phosphoprotein</keyword>
<name>A0A2V5I823_ASPV1</name>
<dbReference type="SMART" id="SM01294">
    <property type="entry name" value="PKS_PP_betabranch"/>
    <property type="match status" value="1"/>
</dbReference>
<feature type="domain" description="Carrier" evidence="6">
    <location>
        <begin position="1420"/>
        <end position="1494"/>
    </location>
</feature>
<dbReference type="Gene3D" id="3.40.50.150">
    <property type="entry name" value="Vaccinia Virus protein VP39"/>
    <property type="match status" value="1"/>
</dbReference>
<dbReference type="GO" id="GO:0043041">
    <property type="term" value="P:amino acid activation for nonribosomal peptide biosynthetic process"/>
    <property type="evidence" value="ECO:0007669"/>
    <property type="project" value="TreeGrafter"/>
</dbReference>
<dbReference type="InterPro" id="IPR020806">
    <property type="entry name" value="PKS_PP-bd"/>
</dbReference>
<evidence type="ECO:0000256" key="3">
    <source>
        <dbReference type="ARBA" id="ARBA00022598"/>
    </source>
</evidence>
<dbReference type="Pfam" id="PF00668">
    <property type="entry name" value="Condensation"/>
    <property type="match status" value="3"/>
</dbReference>
<dbReference type="SMART" id="SM00823">
    <property type="entry name" value="PKS_PP"/>
    <property type="match status" value="2"/>
</dbReference>
<feature type="compositionally biased region" description="Polar residues" evidence="5">
    <location>
        <begin position="1675"/>
        <end position="1691"/>
    </location>
</feature>
<dbReference type="GO" id="GO:0009239">
    <property type="term" value="P:enterobactin biosynthetic process"/>
    <property type="evidence" value="ECO:0007669"/>
    <property type="project" value="TreeGrafter"/>
</dbReference>
<dbReference type="SUPFAM" id="SSF52777">
    <property type="entry name" value="CoA-dependent acyltransferases"/>
    <property type="match status" value="4"/>
</dbReference>
<dbReference type="CDD" id="cd05930">
    <property type="entry name" value="A_NRPS"/>
    <property type="match status" value="1"/>
</dbReference>
<dbReference type="Pfam" id="PF00501">
    <property type="entry name" value="AMP-binding"/>
    <property type="match status" value="1"/>
</dbReference>
<dbReference type="Gene3D" id="1.10.1200.10">
    <property type="entry name" value="ACP-like"/>
    <property type="match status" value="2"/>
</dbReference>
<dbReference type="Gene3D" id="3.40.50.980">
    <property type="match status" value="2"/>
</dbReference>
<dbReference type="GO" id="GO:0009366">
    <property type="term" value="C:enterobactin synthetase complex"/>
    <property type="evidence" value="ECO:0007669"/>
    <property type="project" value="TreeGrafter"/>
</dbReference>
<dbReference type="InterPro" id="IPR010071">
    <property type="entry name" value="AA_adenyl_dom"/>
</dbReference>
<dbReference type="InterPro" id="IPR020845">
    <property type="entry name" value="AMP-binding_CS"/>
</dbReference>
<keyword evidence="3" id="KW-0436">Ligase</keyword>
<dbReference type="SUPFAM" id="SSF53335">
    <property type="entry name" value="S-adenosyl-L-methionine-dependent methyltransferases"/>
    <property type="match status" value="1"/>
</dbReference>
<feature type="region of interest" description="Disordered" evidence="5">
    <location>
        <begin position="1339"/>
        <end position="1359"/>
    </location>
</feature>
<dbReference type="Proteomes" id="UP000249829">
    <property type="component" value="Unassembled WGS sequence"/>
</dbReference>
<dbReference type="Gene3D" id="3.30.559.30">
    <property type="entry name" value="Nonribosomal peptide synthetase, condensation domain"/>
    <property type="match status" value="2"/>
</dbReference>
<dbReference type="InterPro" id="IPR029063">
    <property type="entry name" value="SAM-dependent_MTases_sf"/>
</dbReference>
<dbReference type="GO" id="GO:0005829">
    <property type="term" value="C:cytosol"/>
    <property type="evidence" value="ECO:0007669"/>
    <property type="project" value="TreeGrafter"/>
</dbReference>
<proteinExistence type="inferred from homology"/>
<dbReference type="GO" id="GO:0031177">
    <property type="term" value="F:phosphopantetheine binding"/>
    <property type="evidence" value="ECO:0007669"/>
    <property type="project" value="InterPro"/>
</dbReference>
<dbReference type="InterPro" id="IPR036736">
    <property type="entry name" value="ACP-like_sf"/>
</dbReference>
<dbReference type="InterPro" id="IPR000873">
    <property type="entry name" value="AMP-dep_synth/lig_dom"/>
</dbReference>
<dbReference type="InterPro" id="IPR006162">
    <property type="entry name" value="Ppantetheine_attach_site"/>
</dbReference>
<comment type="similarity">
    <text evidence="4">Belongs to the NRP synthetase family.</text>
</comment>
<dbReference type="PROSITE" id="PS00012">
    <property type="entry name" value="PHOSPHOPANTETHEINE"/>
    <property type="match status" value="2"/>
</dbReference>
<keyword evidence="8" id="KW-1185">Reference proteome</keyword>
<dbReference type="PROSITE" id="PS00455">
    <property type="entry name" value="AMP_BINDING"/>
    <property type="match status" value="1"/>
</dbReference>
<protein>
    <submittedName>
        <fullName evidence="7">Acetyl-CoA synthetase-like protein</fullName>
    </submittedName>
</protein>
<dbReference type="GO" id="GO:0047527">
    <property type="term" value="F:2,3-dihydroxybenzoate-serine ligase activity"/>
    <property type="evidence" value="ECO:0007669"/>
    <property type="project" value="TreeGrafter"/>
</dbReference>
<dbReference type="InterPro" id="IPR023213">
    <property type="entry name" value="CAT-like_dom_sf"/>
</dbReference>
<dbReference type="SUPFAM" id="SSF56801">
    <property type="entry name" value="Acetyl-CoA synthetase-like"/>
    <property type="match status" value="1"/>
</dbReference>
<evidence type="ECO:0000256" key="1">
    <source>
        <dbReference type="ARBA" id="ARBA00022450"/>
    </source>
</evidence>
<dbReference type="EMBL" id="KZ825127">
    <property type="protein sequence ID" value="PYI20227.1"/>
    <property type="molecule type" value="Genomic_DNA"/>
</dbReference>
<organism evidence="7 8">
    <name type="scientific">Aspergillus violaceofuscus (strain CBS 115571)</name>
    <dbReference type="NCBI Taxonomy" id="1450538"/>
    <lineage>
        <taxon>Eukaryota</taxon>
        <taxon>Fungi</taxon>
        <taxon>Dikarya</taxon>
        <taxon>Ascomycota</taxon>
        <taxon>Pezizomycotina</taxon>
        <taxon>Eurotiomycetes</taxon>
        <taxon>Eurotiomycetidae</taxon>
        <taxon>Eurotiales</taxon>
        <taxon>Aspergillaceae</taxon>
        <taxon>Aspergillus</taxon>
    </lineage>
</organism>
<dbReference type="SUPFAM" id="SSF47336">
    <property type="entry name" value="ACP-like"/>
    <property type="match status" value="2"/>
</dbReference>
<dbReference type="Gene3D" id="2.30.38.10">
    <property type="entry name" value="Luciferase, Domain 3"/>
    <property type="match status" value="1"/>
</dbReference>
<dbReference type="PANTHER" id="PTHR45527:SF1">
    <property type="entry name" value="FATTY ACID SYNTHASE"/>
    <property type="match status" value="1"/>
</dbReference>
<keyword evidence="1" id="KW-0596">Phosphopantetheine</keyword>
<dbReference type="PROSITE" id="PS50075">
    <property type="entry name" value="CARRIER"/>
    <property type="match status" value="2"/>
</dbReference>
<reference evidence="7 8" key="1">
    <citation type="submission" date="2018-02" db="EMBL/GenBank/DDBJ databases">
        <title>The genomes of Aspergillus section Nigri reveals drivers in fungal speciation.</title>
        <authorList>
            <consortium name="DOE Joint Genome Institute"/>
            <person name="Vesth T.C."/>
            <person name="Nybo J."/>
            <person name="Theobald S."/>
            <person name="Brandl J."/>
            <person name="Frisvad J.C."/>
            <person name="Nielsen K.F."/>
            <person name="Lyhne E.K."/>
            <person name="Kogle M.E."/>
            <person name="Kuo A."/>
            <person name="Riley R."/>
            <person name="Clum A."/>
            <person name="Nolan M."/>
            <person name="Lipzen A."/>
            <person name="Salamov A."/>
            <person name="Henrissat B."/>
            <person name="Wiebenga A."/>
            <person name="De vries R.P."/>
            <person name="Grigoriev I.V."/>
            <person name="Mortensen U.H."/>
            <person name="Andersen M.R."/>
            <person name="Baker S.E."/>
        </authorList>
    </citation>
    <scope>NUCLEOTIDE SEQUENCE [LARGE SCALE GENOMIC DNA]</scope>
    <source>
        <strain evidence="7 8">CBS 115571</strain>
    </source>
</reference>
<evidence type="ECO:0000256" key="5">
    <source>
        <dbReference type="SAM" id="MobiDB-lite"/>
    </source>
</evidence>
<evidence type="ECO:0000259" key="6">
    <source>
        <dbReference type="PROSITE" id="PS50075"/>
    </source>
</evidence>
<dbReference type="CDD" id="cd19531">
    <property type="entry name" value="LCL_NRPS-like"/>
    <property type="match status" value="1"/>
</dbReference>
<evidence type="ECO:0000313" key="8">
    <source>
        <dbReference type="Proteomes" id="UP000249829"/>
    </source>
</evidence>
<evidence type="ECO:0000313" key="7">
    <source>
        <dbReference type="EMBL" id="PYI20227.1"/>
    </source>
</evidence>
<dbReference type="FunFam" id="1.10.1200.10:FF:000005">
    <property type="entry name" value="Nonribosomal peptide synthetase 1"/>
    <property type="match status" value="1"/>
</dbReference>
<feature type="region of interest" description="Disordered" evidence="5">
    <location>
        <begin position="1674"/>
        <end position="1705"/>
    </location>
</feature>
<dbReference type="Gene3D" id="3.30.559.10">
    <property type="entry name" value="Chloramphenicol acetyltransferase-like domain"/>
    <property type="match status" value="3"/>
</dbReference>
<feature type="domain" description="Carrier" evidence="6">
    <location>
        <begin position="2"/>
        <end position="76"/>
    </location>
</feature>
<dbReference type="InterPro" id="IPR009081">
    <property type="entry name" value="PP-bd_ACP"/>
</dbReference>
<dbReference type="Gene3D" id="3.30.300.30">
    <property type="match status" value="2"/>
</dbReference>
<dbReference type="OMA" id="QAPAFCL"/>
<accession>A0A2V5I823</accession>
<feature type="compositionally biased region" description="Polar residues" evidence="5">
    <location>
        <begin position="1347"/>
        <end position="1357"/>
    </location>
</feature>
<evidence type="ECO:0000256" key="4">
    <source>
        <dbReference type="ARBA" id="ARBA00029454"/>
    </source>
</evidence>
<dbReference type="STRING" id="1450538.A0A2V5I823"/>
<evidence type="ECO:0000256" key="2">
    <source>
        <dbReference type="ARBA" id="ARBA00022553"/>
    </source>
</evidence>
<gene>
    <name evidence="7" type="ORF">BO99DRAFT_457165</name>
</gene>
<dbReference type="InterPro" id="IPR001242">
    <property type="entry name" value="Condensation_dom"/>
</dbReference>
<dbReference type="NCBIfam" id="TIGR01733">
    <property type="entry name" value="AA-adenyl-dom"/>
    <property type="match status" value="1"/>
</dbReference>
<sequence>MPVPGDTEHTLATEFSNVLGTKVEATDNFFDYGGDSIDATMVASRINKQLDVAITAQDVFECSDIVTLAERITPLTAVEEIRPDLSLAVLWSSATVIRAGTFMVLGAVAPRLCLRHETLRTTFDHQDGVGVQVVHPFQPKPLNVIDMSSPTDADLLRALHREHATVFDLSTAPGWRPSVFRLGPEDHVLSIVMHHIVSDGWSVNVLRKELMALSFVASIFLGRLAELLCDKPRPTSLSGQAGRQEISIEGSLYKGLQQFCAERQVTPFIVLLAVFRLAHYHLTGVSDATIGTPVANRSRQELEDLIGFFVNVQCIRITIDDEPFQGLVRQVQGTTSAAFASQDVPFEDIVSHLEKRRDLSRNPLVQLAFAVHSQAEFGQFELEGLQAEQINVVPTTRFDLELHVFQGEGALQGHALYAKELFDHETIRLFLAVFRDLLQQGLAQPETTARDLPLADGYPALDRMGLIRIDRTDYPRDCSVVEVFQQQVQAGPARVAVQDASAQLTYLELDQRSDRLARWLAGRGFPAETLVGVAASRSRETIVAFLAILKAHLAYLPLDVKVPAGRIDAILASVPSCRLVLLGSDVKAPAVHRDGVDFVCVPGQDHQAPDGLHGTPAIAPPHPESLAYVMFTSGSTGRPKGVMIEHRGIIRLARSNGTLLCSPSDYRIAHMANLTFDISTWEIYTALLNGGTLVCIDDMAVLNAILLNEVFSTAGVHAAMFTPALLKSCLDEHPQTLRNLGLLMVAGDRSNPEDLAIAQGLVEGGAVVNTTIYRVPRGVRCANGVPIGRVFTDSGAYVMDSNLRLVPLGVMGELVVTGDGLARGYTDTQLDQGRFVTVDIGGQRTRAYRTGDRVQYRPTDGQLECSGRMDQQVKIRGYRVELAEIEHVLLAHSSVSDAVAVIQQQEDGGSSILSFVTVHEPQAPVSGVAPADDNTAEQVRSWTELFNVEKYGAMPKLEPDTVGRDFVGWTSIYDGSNIVTAEMNEWLDDTIDTILSSGPHDTVLEVGTGSGMVLFNLIPHFKRYVGLEPASNAVHLVNAAVRSIPGAAEKIQMQVGTAADICHIQSDQSHDLAILNSVTQSFPSPGYLMKVIKDLVQLQGVKRIFLGDIRSYALYGELQVSKVLHRLGDAATVDDVQQAIAEAPGLEEELLVDPACFTRLPVQLPDLVEHVEVLPKKMEATNELSCYRYAAVLHARQDKNPPIQIHEVGESDWVDCMDAALDHRSLLKLLQKSAQSSLVAVSNIPYKKTILERQVLDLLDDKCVRALAARNHRLQTLRRMDEPQPSLSPVELVALARKTGFEVEISWARQHSQRGELDAIFHRNHAKSKTGRVLFRFPTDHADRPSRSLSNHPLQQRHNQRTQRELRQMLQARLPQYMVPQSIVVVDKMPINNNGKVDRQALAKQAHMCARSKVIPDKVAPGSDTEHALAQAISDILGIEIGITDNFFDYGGDSLKATKVVTRINSQLDTAITVRNLFQHPTVATLAEEMQTSLLSSPKRQHRDFPPFSLLDYYASSLTPAELGELGLMSIDAILDILPLTGCQLWFLTQWTLVTTSFTINGPMDPDRLQATCRAVVQKHSILRTVLTRLRDKLVQVILRSFEAFSHRVAAAAQHASDAPHCPNLPHYDLSNFDRPNPLALGKPPTRFTLRHEHRSAAAFTFWRYYLRGARMTTLPGTTTAPEDSSSSSATDIKETATGALPPTNLPGITLPTLMNAALAFTLAHHTQSSDITFGPVMDTRANPVQDATTILGPCININPVRVQLPPPPPLGTGQSWTARELCHALHEQYVQIARYSVLDLDEITARSTDWAPGTRFGCIVNHLPREDYPPLAFDGAHTAFRSADLRICLPGQVLVRCITVDGGGGSGELKVQVLASGDVWDGKGAAALARMLLETGQRFARFPDALLSAPRFAE</sequence>